<dbReference type="PANTHER" id="PTHR12110">
    <property type="entry name" value="HYDROXYPYRUVATE ISOMERASE"/>
    <property type="match status" value="1"/>
</dbReference>
<dbReference type="Gene3D" id="3.20.20.150">
    <property type="entry name" value="Divalent-metal-dependent TIM barrel enzymes"/>
    <property type="match status" value="1"/>
</dbReference>
<dbReference type="RefSeq" id="WP_179420697.1">
    <property type="nucleotide sequence ID" value="NZ_JACCAB010000001.1"/>
</dbReference>
<dbReference type="GO" id="GO:0050114">
    <property type="term" value="F:myo-inosose-2 dehydratase activity"/>
    <property type="evidence" value="ECO:0007669"/>
    <property type="project" value="UniProtKB-EC"/>
</dbReference>
<evidence type="ECO:0000259" key="2">
    <source>
        <dbReference type="Pfam" id="PF01261"/>
    </source>
</evidence>
<name>A0A852WIR8_9MICO</name>
<evidence type="ECO:0000256" key="1">
    <source>
        <dbReference type="ARBA" id="ARBA00023277"/>
    </source>
</evidence>
<dbReference type="SUPFAM" id="SSF51658">
    <property type="entry name" value="Xylose isomerase-like"/>
    <property type="match status" value="1"/>
</dbReference>
<comment type="caution">
    <text evidence="3">The sequence shown here is derived from an EMBL/GenBank/DDBJ whole genome shotgun (WGS) entry which is preliminary data.</text>
</comment>
<keyword evidence="4" id="KW-1185">Reference proteome</keyword>
<dbReference type="AlphaFoldDB" id="A0A852WIR8"/>
<organism evidence="3 4">
    <name type="scientific">Pedococcus badiiscoriae</name>
    <dbReference type="NCBI Taxonomy" id="642776"/>
    <lineage>
        <taxon>Bacteria</taxon>
        <taxon>Bacillati</taxon>
        <taxon>Actinomycetota</taxon>
        <taxon>Actinomycetes</taxon>
        <taxon>Micrococcales</taxon>
        <taxon>Intrasporangiaceae</taxon>
        <taxon>Pedococcus</taxon>
    </lineage>
</organism>
<dbReference type="InterPro" id="IPR036237">
    <property type="entry name" value="Xyl_isomerase-like_sf"/>
</dbReference>
<dbReference type="EC" id="4.2.1.44" evidence="3"/>
<dbReference type="Proteomes" id="UP000573599">
    <property type="component" value="Unassembled WGS sequence"/>
</dbReference>
<accession>A0A852WIR8</accession>
<keyword evidence="1" id="KW-0119">Carbohydrate metabolism</keyword>
<evidence type="ECO:0000313" key="4">
    <source>
        <dbReference type="Proteomes" id="UP000573599"/>
    </source>
</evidence>
<dbReference type="PANTHER" id="PTHR12110:SF41">
    <property type="entry name" value="INOSOSE DEHYDRATASE"/>
    <property type="match status" value="1"/>
</dbReference>
<feature type="domain" description="Xylose isomerase-like TIM barrel" evidence="2">
    <location>
        <begin position="93"/>
        <end position="268"/>
    </location>
</feature>
<sequence>MTTQTPPLSDRIAGAPISWGVCEVPGWGWQYDPATVLRQMADVGLVATEFGPDGFLPDDPEDKARVLAEVDLEAIGQFVPVVLHDQGHDPVPEVERALDSLVAAHASTVVIAAATGRGGYDERPVLDDAGWATLLANLDRLDTAAAARGITATLHPHVGTMVESGEETDRVLAGSTIGLCLDTGHLLIGGGDPVAVARSHPQRIAHVHLKDVSEAVARRVRNGQLSYTEGVREGLYVPLGEGDVDIAAIVGALEDGGYAGWYVLEQDTILPDDPGAQGPLEDVETSLNYLLALAAQHSGVGI</sequence>
<evidence type="ECO:0000313" key="3">
    <source>
        <dbReference type="EMBL" id="NYG06165.1"/>
    </source>
</evidence>
<dbReference type="InterPro" id="IPR050312">
    <property type="entry name" value="IolE/XylAMocC-like"/>
</dbReference>
<protein>
    <submittedName>
        <fullName evidence="3">Inosose dehydratase</fullName>
        <ecNumber evidence="3">4.2.1.44</ecNumber>
    </submittedName>
</protein>
<keyword evidence="3" id="KW-0456">Lyase</keyword>
<proteinExistence type="predicted"/>
<dbReference type="InterPro" id="IPR013022">
    <property type="entry name" value="Xyl_isomerase-like_TIM-brl"/>
</dbReference>
<dbReference type="Pfam" id="PF01261">
    <property type="entry name" value="AP_endonuc_2"/>
    <property type="match status" value="1"/>
</dbReference>
<dbReference type="EMBL" id="JACCAB010000001">
    <property type="protein sequence ID" value="NYG06165.1"/>
    <property type="molecule type" value="Genomic_DNA"/>
</dbReference>
<gene>
    <name evidence="3" type="ORF">BJ986_000652</name>
</gene>
<reference evidence="3 4" key="1">
    <citation type="submission" date="2020-07" db="EMBL/GenBank/DDBJ databases">
        <title>Sequencing the genomes of 1000 actinobacteria strains.</title>
        <authorList>
            <person name="Klenk H.-P."/>
        </authorList>
    </citation>
    <scope>NUCLEOTIDE SEQUENCE [LARGE SCALE GENOMIC DNA]</scope>
    <source>
        <strain evidence="3 4">DSM 23987</strain>
    </source>
</reference>